<feature type="non-terminal residue" evidence="1">
    <location>
        <position position="45"/>
    </location>
</feature>
<gene>
    <name evidence="1" type="ORF">AMORRO_LOCUS12130</name>
</gene>
<dbReference type="AlphaFoldDB" id="A0A9N9HQV6"/>
<organism evidence="1 2">
    <name type="scientific">Acaulospora morrowiae</name>
    <dbReference type="NCBI Taxonomy" id="94023"/>
    <lineage>
        <taxon>Eukaryota</taxon>
        <taxon>Fungi</taxon>
        <taxon>Fungi incertae sedis</taxon>
        <taxon>Mucoromycota</taxon>
        <taxon>Glomeromycotina</taxon>
        <taxon>Glomeromycetes</taxon>
        <taxon>Diversisporales</taxon>
        <taxon>Acaulosporaceae</taxon>
        <taxon>Acaulospora</taxon>
    </lineage>
</organism>
<sequence length="45" mass="5432">MEEEMEETFTSIKTCMEEKTYKKLQQTSEQQALEKHQILSFGRYV</sequence>
<proteinExistence type="predicted"/>
<evidence type="ECO:0000313" key="1">
    <source>
        <dbReference type="EMBL" id="CAG8701012.1"/>
    </source>
</evidence>
<evidence type="ECO:0000313" key="2">
    <source>
        <dbReference type="Proteomes" id="UP000789342"/>
    </source>
</evidence>
<keyword evidence="2" id="KW-1185">Reference proteome</keyword>
<protein>
    <submittedName>
        <fullName evidence="1">12294_t:CDS:1</fullName>
    </submittedName>
</protein>
<reference evidence="1" key="1">
    <citation type="submission" date="2021-06" db="EMBL/GenBank/DDBJ databases">
        <authorList>
            <person name="Kallberg Y."/>
            <person name="Tangrot J."/>
            <person name="Rosling A."/>
        </authorList>
    </citation>
    <scope>NUCLEOTIDE SEQUENCE</scope>
    <source>
        <strain evidence="1">CL551</strain>
    </source>
</reference>
<dbReference type="Proteomes" id="UP000789342">
    <property type="component" value="Unassembled WGS sequence"/>
</dbReference>
<name>A0A9N9HQV6_9GLOM</name>
<dbReference type="EMBL" id="CAJVPV010017039">
    <property type="protein sequence ID" value="CAG8701012.1"/>
    <property type="molecule type" value="Genomic_DNA"/>
</dbReference>
<accession>A0A9N9HQV6</accession>
<comment type="caution">
    <text evidence="1">The sequence shown here is derived from an EMBL/GenBank/DDBJ whole genome shotgun (WGS) entry which is preliminary data.</text>
</comment>